<feature type="transmembrane region" description="Helical" evidence="6">
    <location>
        <begin position="265"/>
        <end position="289"/>
    </location>
</feature>
<dbReference type="OrthoDB" id="9782006at2"/>
<reference evidence="8 9" key="1">
    <citation type="submission" date="2018-08" db="EMBL/GenBank/DDBJ databases">
        <title>Murine metabolic-syndrome-specific gut microbial biobank.</title>
        <authorList>
            <person name="Liu C."/>
        </authorList>
    </citation>
    <scope>NUCLEOTIDE SEQUENCE [LARGE SCALE GENOMIC DNA]</scope>
    <source>
        <strain evidence="8 9">583</strain>
    </source>
</reference>
<feature type="transmembrane region" description="Helical" evidence="6">
    <location>
        <begin position="345"/>
        <end position="366"/>
    </location>
</feature>
<keyword evidence="2" id="KW-1003">Cell membrane</keyword>
<dbReference type="PANTHER" id="PTHR33406">
    <property type="entry name" value="MEMBRANE PROTEIN MJ1562-RELATED"/>
    <property type="match status" value="1"/>
</dbReference>
<comment type="caution">
    <text evidence="8">The sequence shown here is derived from an EMBL/GenBank/DDBJ whole genome shotgun (WGS) entry which is preliminary data.</text>
</comment>
<evidence type="ECO:0000256" key="2">
    <source>
        <dbReference type="ARBA" id="ARBA00022475"/>
    </source>
</evidence>
<proteinExistence type="predicted"/>
<feature type="domain" description="Membrane transport protein MMPL" evidence="7">
    <location>
        <begin position="122"/>
        <end position="323"/>
    </location>
</feature>
<keyword evidence="3 6" id="KW-0812">Transmembrane</keyword>
<evidence type="ECO:0000256" key="6">
    <source>
        <dbReference type="SAM" id="Phobius"/>
    </source>
</evidence>
<gene>
    <name evidence="8" type="ORF">D3Z33_01415</name>
</gene>
<feature type="transmembrane region" description="Helical" evidence="6">
    <location>
        <begin position="181"/>
        <end position="209"/>
    </location>
</feature>
<dbReference type="Pfam" id="PF03176">
    <property type="entry name" value="MMPL"/>
    <property type="match status" value="2"/>
</dbReference>
<evidence type="ECO:0000256" key="1">
    <source>
        <dbReference type="ARBA" id="ARBA00004651"/>
    </source>
</evidence>
<dbReference type="Gene3D" id="1.20.1640.10">
    <property type="entry name" value="Multidrug efflux transporter AcrB transmembrane domain"/>
    <property type="match status" value="2"/>
</dbReference>
<dbReference type="EMBL" id="QXXA01000003">
    <property type="protein sequence ID" value="NBI05508.1"/>
    <property type="molecule type" value="Genomic_DNA"/>
</dbReference>
<dbReference type="SUPFAM" id="SSF82866">
    <property type="entry name" value="Multidrug efflux transporter AcrB transmembrane domain"/>
    <property type="match status" value="2"/>
</dbReference>
<feature type="transmembrane region" description="Helical" evidence="6">
    <location>
        <begin position="215"/>
        <end position="244"/>
    </location>
</feature>
<dbReference type="InterPro" id="IPR004869">
    <property type="entry name" value="MMPL_dom"/>
</dbReference>
<dbReference type="PANTHER" id="PTHR33406:SF13">
    <property type="entry name" value="MEMBRANE PROTEIN YDFJ"/>
    <property type="match status" value="1"/>
</dbReference>
<feature type="transmembrane region" description="Helical" evidence="6">
    <location>
        <begin position="517"/>
        <end position="535"/>
    </location>
</feature>
<name>A0A845QWG7_9CLOT</name>
<dbReference type="Proteomes" id="UP000467132">
    <property type="component" value="Unassembled WGS sequence"/>
</dbReference>
<dbReference type="GO" id="GO:0005886">
    <property type="term" value="C:plasma membrane"/>
    <property type="evidence" value="ECO:0007669"/>
    <property type="project" value="UniProtKB-SubCell"/>
</dbReference>
<feature type="transmembrane region" description="Helical" evidence="6">
    <location>
        <begin position="568"/>
        <end position="588"/>
    </location>
</feature>
<comment type="subcellular location">
    <subcellularLocation>
        <location evidence="1">Cell membrane</location>
        <topology evidence="1">Multi-pass membrane protein</topology>
    </subcellularLocation>
</comment>
<protein>
    <recommendedName>
        <fullName evidence="7">Membrane transport protein MMPL domain-containing protein</fullName>
    </recommendedName>
</protein>
<feature type="transmembrane region" description="Helical" evidence="6">
    <location>
        <begin position="646"/>
        <end position="669"/>
    </location>
</feature>
<evidence type="ECO:0000256" key="5">
    <source>
        <dbReference type="ARBA" id="ARBA00023136"/>
    </source>
</evidence>
<evidence type="ECO:0000256" key="3">
    <source>
        <dbReference type="ARBA" id="ARBA00022692"/>
    </source>
</evidence>
<accession>A0A845QWG7</accession>
<keyword evidence="5 6" id="KW-0472">Membrane</keyword>
<feature type="transmembrane region" description="Helical" evidence="6">
    <location>
        <begin position="14"/>
        <end position="30"/>
    </location>
</feature>
<evidence type="ECO:0000313" key="9">
    <source>
        <dbReference type="Proteomes" id="UP000467132"/>
    </source>
</evidence>
<evidence type="ECO:0000256" key="4">
    <source>
        <dbReference type="ARBA" id="ARBA00022989"/>
    </source>
</evidence>
<dbReference type="AlphaFoldDB" id="A0A845QWG7"/>
<organism evidence="8 9">
    <name type="scientific">Senegalia massiliensis</name>
    <dbReference type="NCBI Taxonomy" id="1720316"/>
    <lineage>
        <taxon>Bacteria</taxon>
        <taxon>Bacillati</taxon>
        <taxon>Bacillota</taxon>
        <taxon>Clostridia</taxon>
        <taxon>Eubacteriales</taxon>
        <taxon>Clostridiaceae</taxon>
        <taxon>Senegalia</taxon>
    </lineage>
</organism>
<feature type="domain" description="Membrane transport protein MMPL" evidence="7">
    <location>
        <begin position="389"/>
        <end position="671"/>
    </location>
</feature>
<dbReference type="InterPro" id="IPR050545">
    <property type="entry name" value="Mycobact_MmpL"/>
</dbReference>
<dbReference type="RefSeq" id="WP_160196021.1">
    <property type="nucleotide sequence ID" value="NZ_QXXA01000003.1"/>
</dbReference>
<feature type="transmembrane region" description="Helical" evidence="6">
    <location>
        <begin position="301"/>
        <end position="324"/>
    </location>
</feature>
<evidence type="ECO:0000313" key="8">
    <source>
        <dbReference type="EMBL" id="NBI05508.1"/>
    </source>
</evidence>
<keyword evidence="4 6" id="KW-1133">Transmembrane helix</keyword>
<keyword evidence="9" id="KW-1185">Reference proteome</keyword>
<evidence type="ECO:0000259" key="7">
    <source>
        <dbReference type="Pfam" id="PF03176"/>
    </source>
</evidence>
<sequence>MEVFFRRMLNHKKLIVFIFLVFSILCIFFSRQVKVNYNINDYLPEDSPSTQAINVMEDEFEGGIPNARVMISNVTVAEALDYKEKLLDINGVSNVIWLNDSVNIRKPLIIQDSEIIESYYKDNNALYTVTIDEKNRVESVNSIRDLIGRDNAMTGSAVNDAVATEATVNEISRIVKIAIPLLFLILIITTTSWFEPVILLTTIGVAILLNSGSNLMFGTVSFITNGAGNILQLAISLDYSVFLLHRFEEFRKQGLSAEEAMLQALYKSIGSILSSGITTIIGFAALILMRFKIGPDLGLSLAKGIGFSILTVFTLLPVLVLLTYKVFEKTRHRPLLPEFNKFGILVRKIMIPMVIIFCIVVVPAYLAQTHNSFYYGSEHIFDKSTQLGKDTEKINDIFGKANTMVLMVPRGDTANEKNLSDDLKDITEVNNIISYVDNVGAEVPYEYLDENTLENFVSKKYSRMVLKVETQYEGEKAFKVVKEIRKTAEDYYPNEWYLAGESVSTYDLKDTITDDNIRVNLIAIIAIFLVLLLTFRSLAIPIILVLGIETAIWINLSISYFSNSILFYLAYLIVGSIQLGSTVDYAILMTNRYLEFRSGLVKQEAIQQTISSVTVSILTSGTALVIVGYLLAYITSHGVLQELGLLIGRGTLMSMAIVFFVLPGLLYLLDTFIERTTIGVKFFRKE</sequence>
<feature type="transmembrane region" description="Helical" evidence="6">
    <location>
        <begin position="542"/>
        <end position="562"/>
    </location>
</feature>
<feature type="transmembrane region" description="Helical" evidence="6">
    <location>
        <begin position="609"/>
        <end position="634"/>
    </location>
</feature>